<proteinExistence type="predicted"/>
<keyword evidence="5" id="KW-0812">Transmembrane</keyword>
<name>A0A803KZK8_CHEQI</name>
<organism evidence="10 11">
    <name type="scientific">Chenopodium quinoa</name>
    <name type="common">Quinoa</name>
    <dbReference type="NCBI Taxonomy" id="63459"/>
    <lineage>
        <taxon>Eukaryota</taxon>
        <taxon>Viridiplantae</taxon>
        <taxon>Streptophyta</taxon>
        <taxon>Embryophyta</taxon>
        <taxon>Tracheophyta</taxon>
        <taxon>Spermatophyta</taxon>
        <taxon>Magnoliopsida</taxon>
        <taxon>eudicotyledons</taxon>
        <taxon>Gunneridae</taxon>
        <taxon>Pentapetalae</taxon>
        <taxon>Caryophyllales</taxon>
        <taxon>Chenopodiaceae</taxon>
        <taxon>Chenopodioideae</taxon>
        <taxon>Atripliceae</taxon>
        <taxon>Chenopodium</taxon>
    </lineage>
</organism>
<dbReference type="InterPro" id="IPR036873">
    <property type="entry name" value="Rhodanese-like_dom_sf"/>
</dbReference>
<evidence type="ECO:0000313" key="10">
    <source>
        <dbReference type="EnsemblPlants" id="AUR62004468-RA:cds"/>
    </source>
</evidence>
<dbReference type="AlphaFoldDB" id="A0A803KZK8"/>
<dbReference type="GeneID" id="110714462"/>
<dbReference type="Gene3D" id="3.40.250.10">
    <property type="entry name" value="Rhodanese-like domain"/>
    <property type="match status" value="1"/>
</dbReference>
<evidence type="ECO:0000313" key="11">
    <source>
        <dbReference type="Proteomes" id="UP000596660"/>
    </source>
</evidence>
<protein>
    <submittedName>
        <fullName evidence="10">Uncharacterized protein</fullName>
    </submittedName>
</protein>
<keyword evidence="11" id="KW-1185">Reference proteome</keyword>
<keyword evidence="3" id="KW-0150">Chloroplast</keyword>
<evidence type="ECO:0000256" key="6">
    <source>
        <dbReference type="ARBA" id="ARBA00022946"/>
    </source>
</evidence>
<dbReference type="OrthoDB" id="1927399at2759"/>
<comment type="subcellular location">
    <subcellularLocation>
        <location evidence="2">Membrane</location>
    </subcellularLocation>
    <subcellularLocation>
        <location evidence="1">Plastid</location>
        <location evidence="1">Chloroplast</location>
    </subcellularLocation>
</comment>
<evidence type="ECO:0000256" key="8">
    <source>
        <dbReference type="ARBA" id="ARBA00023136"/>
    </source>
</evidence>
<dbReference type="InterPro" id="IPR044240">
    <property type="entry name" value="STR4-like"/>
</dbReference>
<feature type="compositionally biased region" description="Low complexity" evidence="9">
    <location>
        <begin position="388"/>
        <end position="447"/>
    </location>
</feature>
<evidence type="ECO:0000256" key="4">
    <source>
        <dbReference type="ARBA" id="ARBA00022640"/>
    </source>
</evidence>
<accession>A0A803KZK8</accession>
<keyword evidence="4" id="KW-0934">Plastid</keyword>
<dbReference type="GO" id="GO:0009535">
    <property type="term" value="C:chloroplast thylakoid membrane"/>
    <property type="evidence" value="ECO:0007669"/>
    <property type="project" value="UniProtKB-ARBA"/>
</dbReference>
<keyword evidence="6" id="KW-0809">Transit peptide</keyword>
<dbReference type="OMA" id="KPPKSWG"/>
<dbReference type="PANTHER" id="PTHR47377:SF1">
    <property type="entry name" value="RHODANESE-LIKE DOMAIN-CONTAINING PROTEIN 4, CHLOROPLASTIC"/>
    <property type="match status" value="1"/>
</dbReference>
<evidence type="ECO:0000256" key="2">
    <source>
        <dbReference type="ARBA" id="ARBA00004370"/>
    </source>
</evidence>
<feature type="region of interest" description="Disordered" evidence="9">
    <location>
        <begin position="371"/>
        <end position="485"/>
    </location>
</feature>
<dbReference type="SUPFAM" id="SSF52821">
    <property type="entry name" value="Rhodanese/Cell cycle control phosphatase"/>
    <property type="match status" value="1"/>
</dbReference>
<dbReference type="RefSeq" id="XP_021748666.1">
    <property type="nucleotide sequence ID" value="XM_021892974.1"/>
</dbReference>
<dbReference type="FunFam" id="3.40.250.10:FF:000044">
    <property type="entry name" value="Rhodanese-like domain-containing protein 4, chloroplastic"/>
    <property type="match status" value="1"/>
</dbReference>
<dbReference type="Gramene" id="AUR62004468-RA">
    <property type="protein sequence ID" value="AUR62004468-RA:cds"/>
    <property type="gene ID" value="AUR62004468"/>
</dbReference>
<dbReference type="SMR" id="A0A803KZK8"/>
<dbReference type="KEGG" id="cqi:110714462"/>
<evidence type="ECO:0000256" key="5">
    <source>
        <dbReference type="ARBA" id="ARBA00022692"/>
    </source>
</evidence>
<evidence type="ECO:0000256" key="9">
    <source>
        <dbReference type="SAM" id="MobiDB-lite"/>
    </source>
</evidence>
<dbReference type="PANTHER" id="PTHR47377">
    <property type="entry name" value="RHODANESE-LIKE DOMAIN-CONTAINING PROTEIN 4, CHLOROPLASTIC"/>
    <property type="match status" value="1"/>
</dbReference>
<reference evidence="10" key="1">
    <citation type="journal article" date="2017" name="Nature">
        <title>The genome of Chenopodium quinoa.</title>
        <authorList>
            <person name="Jarvis D.E."/>
            <person name="Ho Y.S."/>
            <person name="Lightfoot D.J."/>
            <person name="Schmoeckel S.M."/>
            <person name="Li B."/>
            <person name="Borm T.J.A."/>
            <person name="Ohyanagi H."/>
            <person name="Mineta K."/>
            <person name="Michell C.T."/>
            <person name="Saber N."/>
            <person name="Kharbatia N.M."/>
            <person name="Rupper R.R."/>
            <person name="Sharp A.R."/>
            <person name="Dally N."/>
            <person name="Boughton B.A."/>
            <person name="Woo Y.H."/>
            <person name="Gao G."/>
            <person name="Schijlen E.G.W.M."/>
            <person name="Guo X."/>
            <person name="Momin A.A."/>
            <person name="Negrao S."/>
            <person name="Al-Babili S."/>
            <person name="Gehring C."/>
            <person name="Roessner U."/>
            <person name="Jung C."/>
            <person name="Murphy K."/>
            <person name="Arold S.T."/>
            <person name="Gojobori T."/>
            <person name="van der Linden C.G."/>
            <person name="van Loo E.N."/>
            <person name="Jellen E.N."/>
            <person name="Maughan P.J."/>
            <person name="Tester M."/>
        </authorList>
    </citation>
    <scope>NUCLEOTIDE SEQUENCE [LARGE SCALE GENOMIC DNA]</scope>
    <source>
        <strain evidence="10">cv. PI 614886</strain>
    </source>
</reference>
<dbReference type="EnsemblPlants" id="AUR62004468-RA">
    <property type="protein sequence ID" value="AUR62004468-RA:cds"/>
    <property type="gene ID" value="AUR62004468"/>
</dbReference>
<feature type="compositionally biased region" description="Pro residues" evidence="9">
    <location>
        <begin position="474"/>
        <end position="485"/>
    </location>
</feature>
<sequence length="485" mass="51442">MEALNVVGLKPICVVHDQRGKPRKFSQIPTLPSIKFPQITINPPKFTEDFARKFHRSLVLLASSALNAKFAGALTYEEALEQSVNADPGAEFDAGSVVETIVQNPLIIAGGVAVIAVPLLLSQVFGGKPKPFGVQSAKIAYAKLADEPNAQLLDIRPLKELREVGSPDIRGLKKKAVSIVYKGEDKPGFLQKLSLKFKDPENTTLYILDKFDGNSELVAELVTANGFKSAYAIKDGAEGPRGWMNSSLPWLQPKKTFSLDFSGLTEAFGFDESADTLPVLGIGAAAAAGLGLLAFTEMETVLQLLGSAAIVQLLSKKLLFAEDRKQTLKQVDEFLTTKVAPNELVSDVKQIGTALLPINVNSKSLPAPAEAAPEAAVAENSFQKAESVPEPQAEAPAQPAVEPVAEATAQPAVEPVAEATAQPAVEPVAEATAQPAVEPVAEAPAPEINSTPQNEVNTVSHPRPLSPYAAYPDFKPPTSPCPSQP</sequence>
<evidence type="ECO:0000256" key="1">
    <source>
        <dbReference type="ARBA" id="ARBA00004229"/>
    </source>
</evidence>
<keyword evidence="7" id="KW-1133">Transmembrane helix</keyword>
<feature type="compositionally biased region" description="Polar residues" evidence="9">
    <location>
        <begin position="448"/>
        <end position="460"/>
    </location>
</feature>
<dbReference type="Proteomes" id="UP000596660">
    <property type="component" value="Unplaced"/>
</dbReference>
<gene>
    <name evidence="10" type="primary">LOC110714462</name>
</gene>
<keyword evidence="8" id="KW-0472">Membrane</keyword>
<evidence type="ECO:0000256" key="3">
    <source>
        <dbReference type="ARBA" id="ARBA00022528"/>
    </source>
</evidence>
<reference evidence="10" key="2">
    <citation type="submission" date="2021-03" db="UniProtKB">
        <authorList>
            <consortium name="EnsemblPlants"/>
        </authorList>
    </citation>
    <scope>IDENTIFICATION</scope>
</reference>
<evidence type="ECO:0000256" key="7">
    <source>
        <dbReference type="ARBA" id="ARBA00022989"/>
    </source>
</evidence>